<dbReference type="Proteomes" id="UP001370490">
    <property type="component" value="Unassembled WGS sequence"/>
</dbReference>
<comment type="caution">
    <text evidence="6">The sequence shown here is derived from an EMBL/GenBank/DDBJ whole genome shotgun (WGS) entry which is preliminary data.</text>
</comment>
<gene>
    <name evidence="6" type="ORF">RJ641_016144</name>
</gene>
<evidence type="ECO:0000313" key="6">
    <source>
        <dbReference type="EMBL" id="KAK6920240.1"/>
    </source>
</evidence>
<evidence type="ECO:0000256" key="1">
    <source>
        <dbReference type="ARBA" id="ARBA00001971"/>
    </source>
</evidence>
<comment type="similarity">
    <text evidence="2">Belongs to the cytochrome P450 family.</text>
</comment>
<accession>A0AAN8UR76</accession>
<comment type="cofactor">
    <cofactor evidence="1">
        <name>heme</name>
        <dbReference type="ChEBI" id="CHEBI:30413"/>
    </cofactor>
</comment>
<sequence>MIEGWNYCFMNQRMTMRIVSRFLIETRKDPEKMTDKYLRDIILNFLLVGKDSSANTFSWFLYMMFENPLIQARVVQEIREKVARLRLQQFNETELGLGQAG</sequence>
<evidence type="ECO:0000256" key="4">
    <source>
        <dbReference type="ARBA" id="ARBA00023002"/>
    </source>
</evidence>
<protein>
    <submittedName>
        <fullName evidence="6">Cytochrome P450</fullName>
    </submittedName>
</protein>
<reference evidence="6 7" key="1">
    <citation type="submission" date="2023-12" db="EMBL/GenBank/DDBJ databases">
        <title>A high-quality genome assembly for Dillenia turbinata (Dilleniales).</title>
        <authorList>
            <person name="Chanderbali A."/>
        </authorList>
    </citation>
    <scope>NUCLEOTIDE SEQUENCE [LARGE SCALE GENOMIC DNA]</scope>
    <source>
        <strain evidence="6">LSX21</strain>
        <tissue evidence="6">Leaf</tissue>
    </source>
</reference>
<dbReference type="GO" id="GO:0016705">
    <property type="term" value="F:oxidoreductase activity, acting on paired donors, with incorporation or reduction of molecular oxygen"/>
    <property type="evidence" value="ECO:0007669"/>
    <property type="project" value="InterPro"/>
</dbReference>
<dbReference type="InterPro" id="IPR036396">
    <property type="entry name" value="Cyt_P450_sf"/>
</dbReference>
<dbReference type="Gene3D" id="1.10.630.10">
    <property type="entry name" value="Cytochrome P450"/>
    <property type="match status" value="1"/>
</dbReference>
<evidence type="ECO:0000256" key="3">
    <source>
        <dbReference type="ARBA" id="ARBA00022723"/>
    </source>
</evidence>
<dbReference type="InterPro" id="IPR001128">
    <property type="entry name" value="Cyt_P450"/>
</dbReference>
<dbReference type="PANTHER" id="PTHR24296">
    <property type="entry name" value="CYTOCHROME P450"/>
    <property type="match status" value="1"/>
</dbReference>
<evidence type="ECO:0000256" key="2">
    <source>
        <dbReference type="ARBA" id="ARBA00010617"/>
    </source>
</evidence>
<dbReference type="AlphaFoldDB" id="A0AAN8UR76"/>
<dbReference type="GO" id="GO:0005506">
    <property type="term" value="F:iron ion binding"/>
    <property type="evidence" value="ECO:0007669"/>
    <property type="project" value="InterPro"/>
</dbReference>
<evidence type="ECO:0000313" key="7">
    <source>
        <dbReference type="Proteomes" id="UP001370490"/>
    </source>
</evidence>
<dbReference type="SUPFAM" id="SSF48264">
    <property type="entry name" value="Cytochrome P450"/>
    <property type="match status" value="1"/>
</dbReference>
<dbReference type="GO" id="GO:0004497">
    <property type="term" value="F:monooxygenase activity"/>
    <property type="evidence" value="ECO:0007669"/>
    <property type="project" value="InterPro"/>
</dbReference>
<dbReference type="EMBL" id="JBAMMX010000021">
    <property type="protein sequence ID" value="KAK6920240.1"/>
    <property type="molecule type" value="Genomic_DNA"/>
</dbReference>
<dbReference type="Pfam" id="PF00067">
    <property type="entry name" value="p450"/>
    <property type="match status" value="1"/>
</dbReference>
<dbReference type="GO" id="GO:0020037">
    <property type="term" value="F:heme binding"/>
    <property type="evidence" value="ECO:0007669"/>
    <property type="project" value="InterPro"/>
</dbReference>
<name>A0AAN8UR76_9MAGN</name>
<proteinExistence type="inferred from homology"/>
<keyword evidence="7" id="KW-1185">Reference proteome</keyword>
<evidence type="ECO:0000256" key="5">
    <source>
        <dbReference type="ARBA" id="ARBA00023004"/>
    </source>
</evidence>
<keyword evidence="3" id="KW-0479">Metal-binding</keyword>
<keyword evidence="5" id="KW-0408">Iron</keyword>
<keyword evidence="4" id="KW-0560">Oxidoreductase</keyword>
<organism evidence="6 7">
    <name type="scientific">Dillenia turbinata</name>
    <dbReference type="NCBI Taxonomy" id="194707"/>
    <lineage>
        <taxon>Eukaryota</taxon>
        <taxon>Viridiplantae</taxon>
        <taxon>Streptophyta</taxon>
        <taxon>Embryophyta</taxon>
        <taxon>Tracheophyta</taxon>
        <taxon>Spermatophyta</taxon>
        <taxon>Magnoliopsida</taxon>
        <taxon>eudicotyledons</taxon>
        <taxon>Gunneridae</taxon>
        <taxon>Pentapetalae</taxon>
        <taxon>Dilleniales</taxon>
        <taxon>Dilleniaceae</taxon>
        <taxon>Dillenia</taxon>
    </lineage>
</organism>